<name>A0ABT0YBV9_9ACTN</name>
<protein>
    <submittedName>
        <fullName evidence="1">Uncharacterized protein</fullName>
    </submittedName>
</protein>
<accession>A0ABT0YBV9</accession>
<gene>
    <name evidence="1" type="ORF">LXN57_38890</name>
</gene>
<comment type="caution">
    <text evidence="1">The sequence shown here is derived from an EMBL/GenBank/DDBJ whole genome shotgun (WGS) entry which is preliminary data.</text>
</comment>
<reference evidence="1 2" key="1">
    <citation type="submission" date="2022-06" db="EMBL/GenBank/DDBJ databases">
        <title>Actinoplanes abujensis sp. nov., isolated from Nigerian arid soil.</title>
        <authorList>
            <person name="Ding P."/>
        </authorList>
    </citation>
    <scope>NUCLEOTIDE SEQUENCE [LARGE SCALE GENOMIC DNA]</scope>
    <source>
        <strain evidence="2">TRM88002</strain>
    </source>
</reference>
<keyword evidence="2" id="KW-1185">Reference proteome</keyword>
<evidence type="ECO:0000313" key="2">
    <source>
        <dbReference type="Proteomes" id="UP001523216"/>
    </source>
</evidence>
<dbReference type="RefSeq" id="WP_251803230.1">
    <property type="nucleotide sequence ID" value="NZ_JAMQOL010000060.1"/>
</dbReference>
<dbReference type="Proteomes" id="UP001523216">
    <property type="component" value="Unassembled WGS sequence"/>
</dbReference>
<evidence type="ECO:0000313" key="1">
    <source>
        <dbReference type="EMBL" id="MCM4083531.1"/>
    </source>
</evidence>
<organism evidence="1 2">
    <name type="scientific">Paractinoplanes hotanensis</name>
    <dbReference type="NCBI Taxonomy" id="2906497"/>
    <lineage>
        <taxon>Bacteria</taxon>
        <taxon>Bacillati</taxon>
        <taxon>Actinomycetota</taxon>
        <taxon>Actinomycetes</taxon>
        <taxon>Micromonosporales</taxon>
        <taxon>Micromonosporaceae</taxon>
        <taxon>Paractinoplanes</taxon>
    </lineage>
</organism>
<dbReference type="EMBL" id="JAMQOL010000060">
    <property type="protein sequence ID" value="MCM4083531.1"/>
    <property type="molecule type" value="Genomic_DNA"/>
</dbReference>
<proteinExistence type="predicted"/>
<sequence>MIARHEADPNGWELAVAEAAQAGDDFYAAARGSLEVGGKPLPPLKE</sequence>